<evidence type="ECO:0000313" key="2">
    <source>
        <dbReference type="EMBL" id="TNN26013.1"/>
    </source>
</evidence>
<organism evidence="2 3">
    <name type="scientific">Liparis tanakae</name>
    <name type="common">Tanaka's snailfish</name>
    <dbReference type="NCBI Taxonomy" id="230148"/>
    <lineage>
        <taxon>Eukaryota</taxon>
        <taxon>Metazoa</taxon>
        <taxon>Chordata</taxon>
        <taxon>Craniata</taxon>
        <taxon>Vertebrata</taxon>
        <taxon>Euteleostomi</taxon>
        <taxon>Actinopterygii</taxon>
        <taxon>Neopterygii</taxon>
        <taxon>Teleostei</taxon>
        <taxon>Neoteleostei</taxon>
        <taxon>Acanthomorphata</taxon>
        <taxon>Eupercaria</taxon>
        <taxon>Perciformes</taxon>
        <taxon>Cottioidei</taxon>
        <taxon>Cottales</taxon>
        <taxon>Liparidae</taxon>
        <taxon>Liparis</taxon>
    </lineage>
</organism>
<name>A0A4Z2EBB6_9TELE</name>
<feature type="region of interest" description="Disordered" evidence="1">
    <location>
        <begin position="52"/>
        <end position="76"/>
    </location>
</feature>
<dbReference type="EMBL" id="SRLO01011160">
    <property type="protein sequence ID" value="TNN26013.1"/>
    <property type="molecule type" value="Genomic_DNA"/>
</dbReference>
<reference evidence="2 3" key="1">
    <citation type="submission" date="2019-03" db="EMBL/GenBank/DDBJ databases">
        <title>First draft genome of Liparis tanakae, snailfish: a comprehensive survey of snailfish specific genes.</title>
        <authorList>
            <person name="Kim W."/>
            <person name="Song I."/>
            <person name="Jeong J.-H."/>
            <person name="Kim D."/>
            <person name="Kim S."/>
            <person name="Ryu S."/>
            <person name="Song J.Y."/>
            <person name="Lee S.K."/>
        </authorList>
    </citation>
    <scope>NUCLEOTIDE SEQUENCE [LARGE SCALE GENOMIC DNA]</scope>
    <source>
        <tissue evidence="2">Muscle</tissue>
    </source>
</reference>
<dbReference type="Proteomes" id="UP000314294">
    <property type="component" value="Unassembled WGS sequence"/>
</dbReference>
<dbReference type="AlphaFoldDB" id="A0A4Z2EBB6"/>
<gene>
    <name evidence="2" type="ORF">EYF80_063851</name>
</gene>
<proteinExistence type="predicted"/>
<protein>
    <submittedName>
        <fullName evidence="2">Uncharacterized protein</fullName>
    </submittedName>
</protein>
<accession>A0A4Z2EBB6</accession>
<sequence length="76" mass="8252">MAAAAVAAVAAAWGRSCRTRPPSICRLQDQIMVSCLRAAALLPECLVLTPRPEPRAPGRWSCGRIPEPRRRGQRSS</sequence>
<comment type="caution">
    <text evidence="2">The sequence shown here is derived from an EMBL/GenBank/DDBJ whole genome shotgun (WGS) entry which is preliminary data.</text>
</comment>
<evidence type="ECO:0000313" key="3">
    <source>
        <dbReference type="Proteomes" id="UP000314294"/>
    </source>
</evidence>
<keyword evidence="3" id="KW-1185">Reference proteome</keyword>
<evidence type="ECO:0000256" key="1">
    <source>
        <dbReference type="SAM" id="MobiDB-lite"/>
    </source>
</evidence>